<evidence type="ECO:0008006" key="7">
    <source>
        <dbReference type="Google" id="ProtNLM"/>
    </source>
</evidence>
<dbReference type="Proteomes" id="UP000518681">
    <property type="component" value="Unassembled WGS sequence"/>
</dbReference>
<evidence type="ECO:0000313" key="4">
    <source>
        <dbReference type="EMBL" id="MBB6205015.1"/>
    </source>
</evidence>
<feature type="region of interest" description="Disordered" evidence="1">
    <location>
        <begin position="24"/>
        <end position="56"/>
    </location>
</feature>
<evidence type="ECO:0000256" key="2">
    <source>
        <dbReference type="SAM" id="SignalP"/>
    </source>
</evidence>
<dbReference type="AlphaFoldDB" id="A0AAW3V6N2"/>
<keyword evidence="2" id="KW-0732">Signal</keyword>
<sequence>MNTKLLLVVPLSALLLSASGLSMAAAGGGENSDSKAPPQMQHKGGSGMGGMMGPGAKGGDMMGSCPMMGAGSHMDARTSMQMHGEMMKAMGDIMLRYADKLDTSPSK</sequence>
<evidence type="ECO:0000313" key="5">
    <source>
        <dbReference type="Proteomes" id="UP000032614"/>
    </source>
</evidence>
<dbReference type="GeneID" id="70047637"/>
<reference evidence="4 6" key="2">
    <citation type="submission" date="2020-08" db="EMBL/GenBank/DDBJ databases">
        <title>Genomic Encyclopedia of Type Strains, Phase IV (KMG-V): Genome sequencing to study the core and pangenomes of soil and plant-associated prokaryotes.</title>
        <authorList>
            <person name="Whitman W."/>
        </authorList>
    </citation>
    <scope>NUCLEOTIDE SEQUENCE [LARGE SCALE GENOMIC DNA]</scope>
    <source>
        <strain evidence="4 6">SEMIA 4013</strain>
    </source>
</reference>
<dbReference type="Proteomes" id="UP000032614">
    <property type="component" value="Plasmid pBIL"/>
</dbReference>
<feature type="signal peptide" evidence="2">
    <location>
        <begin position="1"/>
        <end position="24"/>
    </location>
</feature>
<reference evidence="3 5" key="1">
    <citation type="journal article" date="2015" name="Genome Announc.">
        <title>Complete genome sequences for 59 burkholderia isolates, both pathogenic and near neighbor.</title>
        <authorList>
            <person name="Johnson S.L."/>
            <person name="Bishop-Lilly K.A."/>
            <person name="Ladner J.T."/>
            <person name="Daligault H.E."/>
            <person name="Davenport K.W."/>
            <person name="Jaissle J."/>
            <person name="Frey K.G."/>
            <person name="Koroleva G.I."/>
            <person name="Bruce D.C."/>
            <person name="Coyne S.R."/>
            <person name="Broomall S.M."/>
            <person name="Li P.E."/>
            <person name="Teshima H."/>
            <person name="Gibbons H.S."/>
            <person name="Palacios G.F."/>
            <person name="Rosenzweig C.N."/>
            <person name="Redden C.L."/>
            <person name="Xu Y."/>
            <person name="Minogue T.D."/>
            <person name="Chain P.S."/>
        </authorList>
    </citation>
    <scope>NUCLEOTIDE SEQUENCE [LARGE SCALE GENOMIC DNA]</scope>
    <source>
        <strain evidence="3 5">ATCC BAA-463</strain>
        <plasmid evidence="3 5">pBIL</plasmid>
    </source>
</reference>
<dbReference type="EMBL" id="CP010024">
    <property type="protein sequence ID" value="AJZ56326.1"/>
    <property type="molecule type" value="Genomic_DNA"/>
</dbReference>
<organism evidence="4 6">
    <name type="scientific">Paraburkholderia fungorum</name>
    <dbReference type="NCBI Taxonomy" id="134537"/>
    <lineage>
        <taxon>Bacteria</taxon>
        <taxon>Pseudomonadati</taxon>
        <taxon>Pseudomonadota</taxon>
        <taxon>Betaproteobacteria</taxon>
        <taxon>Burkholderiales</taxon>
        <taxon>Burkholderiaceae</taxon>
        <taxon>Paraburkholderia</taxon>
    </lineage>
</organism>
<accession>A0AAW3V6N2</accession>
<feature type="chain" id="PRO_5043295615" description="DUF305 domain-containing protein" evidence="2">
    <location>
        <begin position="25"/>
        <end position="107"/>
    </location>
</feature>
<dbReference type="EMBL" id="JACIIK010000011">
    <property type="protein sequence ID" value="MBB6205015.1"/>
    <property type="molecule type" value="Genomic_DNA"/>
</dbReference>
<evidence type="ECO:0000313" key="6">
    <source>
        <dbReference type="Proteomes" id="UP000518681"/>
    </source>
</evidence>
<proteinExistence type="predicted"/>
<dbReference type="KEGG" id="bfn:OI25_8207"/>
<evidence type="ECO:0000256" key="1">
    <source>
        <dbReference type="SAM" id="MobiDB-lite"/>
    </source>
</evidence>
<name>A0AAW3V6N2_9BURK</name>
<protein>
    <recommendedName>
        <fullName evidence="7">DUF305 domain-containing protein</fullName>
    </recommendedName>
</protein>
<dbReference type="RefSeq" id="WP_028197111.1">
    <property type="nucleotide sequence ID" value="NZ_CADFGE010000013.1"/>
</dbReference>
<gene>
    <name evidence="4" type="ORF">GGD69_005909</name>
    <name evidence="3" type="ORF">OI25_8207</name>
</gene>
<geneLocation type="plasmid" evidence="3 5">
    <name>pBIL</name>
</geneLocation>
<keyword evidence="3" id="KW-0614">Plasmid</keyword>
<feature type="compositionally biased region" description="Gly residues" evidence="1">
    <location>
        <begin position="44"/>
        <end position="56"/>
    </location>
</feature>
<evidence type="ECO:0000313" key="3">
    <source>
        <dbReference type="EMBL" id="AJZ56326.1"/>
    </source>
</evidence>